<keyword evidence="9" id="KW-1185">Reference proteome</keyword>
<accession>A0A840U7F4</accession>
<evidence type="ECO:0000256" key="6">
    <source>
        <dbReference type="ARBA" id="ARBA00023288"/>
    </source>
</evidence>
<dbReference type="InterPro" id="IPR032831">
    <property type="entry name" value="LptM_cons"/>
</dbReference>
<keyword evidence="2" id="KW-0732">Signal</keyword>
<dbReference type="GO" id="GO:0009279">
    <property type="term" value="C:cell outer membrane"/>
    <property type="evidence" value="ECO:0007669"/>
    <property type="project" value="UniProtKB-SubCell"/>
</dbReference>
<protein>
    <submittedName>
        <fullName evidence="8">Putative small lipoprotein YifL</fullName>
    </submittedName>
</protein>
<comment type="caution">
    <text evidence="8">The sequence shown here is derived from an EMBL/GenBank/DDBJ whole genome shotgun (WGS) entry which is preliminary data.</text>
</comment>
<reference evidence="8 9" key="1">
    <citation type="submission" date="2020-08" db="EMBL/GenBank/DDBJ databases">
        <title>Genomic Encyclopedia of Type Strains, Phase IV (KMG-IV): sequencing the most valuable type-strain genomes for metagenomic binning, comparative biology and taxonomic classification.</title>
        <authorList>
            <person name="Goeker M."/>
        </authorList>
    </citation>
    <scope>NUCLEOTIDE SEQUENCE [LARGE SCALE GENOMIC DNA]</scope>
    <source>
        <strain evidence="8 9">DSM 22359</strain>
    </source>
</reference>
<evidence type="ECO:0000256" key="7">
    <source>
        <dbReference type="SAM" id="MobiDB-lite"/>
    </source>
</evidence>
<feature type="region of interest" description="Disordered" evidence="7">
    <location>
        <begin position="29"/>
        <end position="54"/>
    </location>
</feature>
<dbReference type="EMBL" id="JACHFE010000003">
    <property type="protein sequence ID" value="MBB5320872.1"/>
    <property type="molecule type" value="Genomic_DNA"/>
</dbReference>
<evidence type="ECO:0000256" key="3">
    <source>
        <dbReference type="ARBA" id="ARBA00023136"/>
    </source>
</evidence>
<dbReference type="NCBIfam" id="NF047847">
    <property type="entry name" value="SS_mature_LptM"/>
    <property type="match status" value="1"/>
</dbReference>
<dbReference type="PROSITE" id="PS51257">
    <property type="entry name" value="PROKAR_LIPOPROTEIN"/>
    <property type="match status" value="1"/>
</dbReference>
<keyword evidence="5" id="KW-0998">Cell outer membrane</keyword>
<sequence length="54" mass="5726">MQVGHKRRPGWLALIMTLMLVAGCGQKGPLYRDGGNPAADTQTGNTTAAEQRAD</sequence>
<dbReference type="Pfam" id="PF13627">
    <property type="entry name" value="LptM_cons"/>
    <property type="match status" value="1"/>
</dbReference>
<dbReference type="Proteomes" id="UP000591735">
    <property type="component" value="Unassembled WGS sequence"/>
</dbReference>
<comment type="subcellular location">
    <subcellularLocation>
        <location evidence="1">Cell outer membrane</location>
        <topology evidence="1">Lipid-anchor</topology>
    </subcellularLocation>
</comment>
<evidence type="ECO:0000256" key="5">
    <source>
        <dbReference type="ARBA" id="ARBA00023237"/>
    </source>
</evidence>
<keyword evidence="4" id="KW-0564">Palmitate</keyword>
<gene>
    <name evidence="8" type="ORF">HNR38_001358</name>
</gene>
<evidence type="ECO:0000256" key="2">
    <source>
        <dbReference type="ARBA" id="ARBA00022729"/>
    </source>
</evidence>
<keyword evidence="6 8" id="KW-0449">Lipoprotein</keyword>
<evidence type="ECO:0000313" key="9">
    <source>
        <dbReference type="Proteomes" id="UP000591735"/>
    </source>
</evidence>
<evidence type="ECO:0000256" key="1">
    <source>
        <dbReference type="ARBA" id="ARBA00004459"/>
    </source>
</evidence>
<organism evidence="8 9">
    <name type="scientific">Marinobacter oulmenensis</name>
    <dbReference type="NCBI Taxonomy" id="643747"/>
    <lineage>
        <taxon>Bacteria</taxon>
        <taxon>Pseudomonadati</taxon>
        <taxon>Pseudomonadota</taxon>
        <taxon>Gammaproteobacteria</taxon>
        <taxon>Pseudomonadales</taxon>
        <taxon>Marinobacteraceae</taxon>
        <taxon>Marinobacter</taxon>
    </lineage>
</organism>
<evidence type="ECO:0000256" key="4">
    <source>
        <dbReference type="ARBA" id="ARBA00023139"/>
    </source>
</evidence>
<proteinExistence type="predicted"/>
<dbReference type="RefSeq" id="WP_246362516.1">
    <property type="nucleotide sequence ID" value="NZ_JACHFE010000003.1"/>
</dbReference>
<evidence type="ECO:0000313" key="8">
    <source>
        <dbReference type="EMBL" id="MBB5320872.1"/>
    </source>
</evidence>
<name>A0A840U7F4_9GAMM</name>
<dbReference type="AlphaFoldDB" id="A0A840U7F4"/>
<feature type="compositionally biased region" description="Polar residues" evidence="7">
    <location>
        <begin position="39"/>
        <end position="54"/>
    </location>
</feature>
<keyword evidence="3" id="KW-0472">Membrane</keyword>